<organism evidence="1">
    <name type="scientific">marine metagenome</name>
    <dbReference type="NCBI Taxonomy" id="408172"/>
    <lineage>
        <taxon>unclassified sequences</taxon>
        <taxon>metagenomes</taxon>
        <taxon>ecological metagenomes</taxon>
    </lineage>
</organism>
<protein>
    <submittedName>
        <fullName evidence="1">Uncharacterized protein</fullName>
    </submittedName>
</protein>
<dbReference type="AlphaFoldDB" id="A0A382TF17"/>
<feature type="non-terminal residue" evidence="1">
    <location>
        <position position="82"/>
    </location>
</feature>
<sequence length="82" mass="9478">MAAKLPKHSKGERPYFFDDPAVDKLLAMLLAMAGELSVLRDRLDTLERIVEKKGLISRQDTESYEPDKNIIAERDVQREEYL</sequence>
<accession>A0A382TF17</accession>
<gene>
    <name evidence="1" type="ORF">METZ01_LOCUS373447</name>
</gene>
<evidence type="ECO:0000313" key="1">
    <source>
        <dbReference type="EMBL" id="SVD20593.1"/>
    </source>
</evidence>
<reference evidence="1" key="1">
    <citation type="submission" date="2018-05" db="EMBL/GenBank/DDBJ databases">
        <authorList>
            <person name="Lanie J.A."/>
            <person name="Ng W.-L."/>
            <person name="Kazmierczak K.M."/>
            <person name="Andrzejewski T.M."/>
            <person name="Davidsen T.M."/>
            <person name="Wayne K.J."/>
            <person name="Tettelin H."/>
            <person name="Glass J.I."/>
            <person name="Rusch D."/>
            <person name="Podicherti R."/>
            <person name="Tsui H.-C.T."/>
            <person name="Winkler M.E."/>
        </authorList>
    </citation>
    <scope>NUCLEOTIDE SEQUENCE</scope>
</reference>
<dbReference type="EMBL" id="UINC01136063">
    <property type="protein sequence ID" value="SVD20593.1"/>
    <property type="molecule type" value="Genomic_DNA"/>
</dbReference>
<proteinExistence type="predicted"/>
<feature type="non-terminal residue" evidence="1">
    <location>
        <position position="1"/>
    </location>
</feature>
<name>A0A382TF17_9ZZZZ</name>